<name>A0ABD3UTL0_SINWO</name>
<evidence type="ECO:0000313" key="2">
    <source>
        <dbReference type="EMBL" id="KAL3852831.1"/>
    </source>
</evidence>
<dbReference type="Pfam" id="PF13349">
    <property type="entry name" value="DUF4097"/>
    <property type="match status" value="1"/>
</dbReference>
<dbReference type="AlphaFoldDB" id="A0ABD3UTL0"/>
<dbReference type="PANTHER" id="PTHR34094">
    <property type="match status" value="1"/>
</dbReference>
<protein>
    <recommendedName>
        <fullName evidence="1">DUF4097 domain-containing protein</fullName>
    </recommendedName>
</protein>
<reference evidence="2 3" key="1">
    <citation type="submission" date="2024-11" db="EMBL/GenBank/DDBJ databases">
        <title>Chromosome-level genome assembly of the freshwater bivalve Anodonta woodiana.</title>
        <authorList>
            <person name="Chen X."/>
        </authorList>
    </citation>
    <scope>NUCLEOTIDE SEQUENCE [LARGE SCALE GENOMIC DNA]</scope>
    <source>
        <strain evidence="2">MN2024</strain>
        <tissue evidence="2">Gills</tissue>
    </source>
</reference>
<feature type="domain" description="DUF4097" evidence="1">
    <location>
        <begin position="171"/>
        <end position="349"/>
    </location>
</feature>
<sequence length="406" mass="45199">MRFFRVFPIKNMHFIPTSNNLGPKLGILMCMKRPQLNRYCVRFKSAKSLHTLLESWFYEVHTFGNLILKSSFDISIEPINPDKHPNMNKLFIKLLYTGETEGLDGSTFSALTKLYQLDIDIQNEKQLVVISGNHKINAKLPLLCHIQVPIKFGLNLTGVGEANIEVKDLESDSITAQVEKGDFYCQKVRCGHLHIKTKGGNIISKSLMQGNLTLLCEENGMIQADRLLGTFCDCTTDQGEIIIQSNYAEKSQFQTRGGNIRLRSCHGSTDVKIQRGSLIVDALDGDLTGDIVEGNTNIYIAREGKLDISCTTGDITLKLPESMNSSLTLLADSITSDDAVDFSTLKETKCNSQTLLIGELKSSTIKREQDILPDAVGGIHVKTNKGSIHLEKYDWFASLQLGHLKE</sequence>
<evidence type="ECO:0000313" key="3">
    <source>
        <dbReference type="Proteomes" id="UP001634394"/>
    </source>
</evidence>
<dbReference type="InterPro" id="IPR025164">
    <property type="entry name" value="Toastrack_DUF4097"/>
</dbReference>
<organism evidence="2 3">
    <name type="scientific">Sinanodonta woodiana</name>
    <name type="common">Chinese pond mussel</name>
    <name type="synonym">Anodonta woodiana</name>
    <dbReference type="NCBI Taxonomy" id="1069815"/>
    <lineage>
        <taxon>Eukaryota</taxon>
        <taxon>Metazoa</taxon>
        <taxon>Spiralia</taxon>
        <taxon>Lophotrochozoa</taxon>
        <taxon>Mollusca</taxon>
        <taxon>Bivalvia</taxon>
        <taxon>Autobranchia</taxon>
        <taxon>Heteroconchia</taxon>
        <taxon>Palaeoheterodonta</taxon>
        <taxon>Unionida</taxon>
        <taxon>Unionoidea</taxon>
        <taxon>Unionidae</taxon>
        <taxon>Unioninae</taxon>
        <taxon>Sinanodonta</taxon>
    </lineage>
</organism>
<dbReference type="EMBL" id="JBJQND010000015">
    <property type="protein sequence ID" value="KAL3852831.1"/>
    <property type="molecule type" value="Genomic_DNA"/>
</dbReference>
<dbReference type="Gene3D" id="2.160.20.120">
    <property type="match status" value="1"/>
</dbReference>
<evidence type="ECO:0000259" key="1">
    <source>
        <dbReference type="Pfam" id="PF13349"/>
    </source>
</evidence>
<dbReference type="Proteomes" id="UP001634394">
    <property type="component" value="Unassembled WGS sequence"/>
</dbReference>
<dbReference type="PANTHER" id="PTHR34094:SF1">
    <property type="entry name" value="PROTEIN FAM185A"/>
    <property type="match status" value="1"/>
</dbReference>
<keyword evidence="3" id="KW-1185">Reference proteome</keyword>
<proteinExistence type="predicted"/>
<comment type="caution">
    <text evidence="2">The sequence shown here is derived from an EMBL/GenBank/DDBJ whole genome shotgun (WGS) entry which is preliminary data.</text>
</comment>
<gene>
    <name evidence="2" type="ORF">ACJMK2_016446</name>
</gene>
<accession>A0ABD3UTL0</accession>